<organism evidence="2 3">
    <name type="scientific">Terrabacter ginsenosidimutans</name>
    <dbReference type="NCBI Taxonomy" id="490575"/>
    <lineage>
        <taxon>Bacteria</taxon>
        <taxon>Bacillati</taxon>
        <taxon>Actinomycetota</taxon>
        <taxon>Actinomycetes</taxon>
        <taxon>Micrococcales</taxon>
        <taxon>Intrasporangiaceae</taxon>
        <taxon>Terrabacter</taxon>
    </lineage>
</organism>
<reference evidence="3" key="1">
    <citation type="journal article" date="2019" name="Int. J. Syst. Evol. Microbiol.">
        <title>The Global Catalogue of Microorganisms (GCM) 10K type strain sequencing project: providing services to taxonomists for standard genome sequencing and annotation.</title>
        <authorList>
            <consortium name="The Broad Institute Genomics Platform"/>
            <consortium name="The Broad Institute Genome Sequencing Center for Infectious Disease"/>
            <person name="Wu L."/>
            <person name="Ma J."/>
        </authorList>
    </citation>
    <scope>NUCLEOTIDE SEQUENCE [LARGE SCALE GENOMIC DNA]</scope>
    <source>
        <strain evidence="3">JCM 17125</strain>
    </source>
</reference>
<dbReference type="Proteomes" id="UP001501468">
    <property type="component" value="Unassembled WGS sequence"/>
</dbReference>
<comment type="caution">
    <text evidence="2">The sequence shown here is derived from an EMBL/GenBank/DDBJ whole genome shotgun (WGS) entry which is preliminary data.</text>
</comment>
<sequence>MRSQEASRRGEADATSGSRRTGVVRAGARLIDVDGARVGRRARWTSGRTRWLLGLAAVLGLAGCQAVHPTVSELRTVPGASAIYPTSVAVHGVTATEGRHTLFDSSPSMLLATYCTTDGEMDVVSWFATSLESEGWQSVPNPPGSSTSDVARTVEWRRGDRRFTVQVLTPVYVGRLDPALARRCSTAYRTVAQ</sequence>
<protein>
    <recommendedName>
        <fullName evidence="4">DUF3558 domain-containing protein</fullName>
    </recommendedName>
</protein>
<evidence type="ECO:0000313" key="3">
    <source>
        <dbReference type="Proteomes" id="UP001501468"/>
    </source>
</evidence>
<dbReference type="EMBL" id="BAABDC010000004">
    <property type="protein sequence ID" value="GAA3711385.1"/>
    <property type="molecule type" value="Genomic_DNA"/>
</dbReference>
<feature type="region of interest" description="Disordered" evidence="1">
    <location>
        <begin position="1"/>
        <end position="21"/>
    </location>
</feature>
<evidence type="ECO:0000313" key="2">
    <source>
        <dbReference type="EMBL" id="GAA3711385.1"/>
    </source>
</evidence>
<accession>A0ABP7DXN8</accession>
<keyword evidence="3" id="KW-1185">Reference proteome</keyword>
<evidence type="ECO:0008006" key="4">
    <source>
        <dbReference type="Google" id="ProtNLM"/>
    </source>
</evidence>
<proteinExistence type="predicted"/>
<name>A0ABP7DXN8_9MICO</name>
<evidence type="ECO:0000256" key="1">
    <source>
        <dbReference type="SAM" id="MobiDB-lite"/>
    </source>
</evidence>
<gene>
    <name evidence="2" type="ORF">GCM10022399_30200</name>
</gene>
<feature type="compositionally biased region" description="Basic and acidic residues" evidence="1">
    <location>
        <begin position="1"/>
        <end position="12"/>
    </location>
</feature>